<sequence length="323" mass="36639">MKQQEFETKYQDTWHTFEAMIDHYHTNNITPGKEFPTLYRQICGHLSLVRERHYASSIEIYLNRLITQGHHILYEHSGKIRWHDILKAIALFPAALQRNGFYVLWATLLFVVPGLFTAFFTYADTSFIYSIIEPNTVQDIEFMYDPKNNKLGRENRGSDTDIAMFGIYIYNNIGIAFRTFAGGILFGLGAAFFLVFNGLYLGAVASRLTMAGFSSTFYPFVIGHGAFELTAIVFSGAAGLKIGHALINPRQYTRLTALKLAARDAVHIMYGATLMLFVAAFLEAFWSSSSTLPIAVKLSVGVLFWALVIWFCFYSRLGYRNEL</sequence>
<dbReference type="AlphaFoldDB" id="A0AA37T9R3"/>
<feature type="transmembrane region" description="Helical" evidence="1">
    <location>
        <begin position="216"/>
        <end position="240"/>
    </location>
</feature>
<accession>A0AA37T9R3</accession>
<name>A0AA37T9R3_9GAMM</name>
<keyword evidence="1" id="KW-0472">Membrane</keyword>
<dbReference type="RefSeq" id="WP_232595566.1">
    <property type="nucleotide sequence ID" value="NZ_BSPD01000101.1"/>
</dbReference>
<dbReference type="PANTHER" id="PTHR35337:SF1">
    <property type="entry name" value="SLR1478 PROTEIN"/>
    <property type="match status" value="1"/>
</dbReference>
<dbReference type="InterPro" id="IPR002798">
    <property type="entry name" value="SpoIIM-like"/>
</dbReference>
<feature type="transmembrane region" description="Helical" evidence="1">
    <location>
        <begin position="294"/>
        <end position="314"/>
    </location>
</feature>
<proteinExistence type="predicted"/>
<keyword evidence="1" id="KW-1133">Transmembrane helix</keyword>
<gene>
    <name evidence="2" type="ORF">GCM10007877_37930</name>
</gene>
<dbReference type="Pfam" id="PF01944">
    <property type="entry name" value="SpoIIM"/>
    <property type="match status" value="1"/>
</dbReference>
<feature type="transmembrane region" description="Helical" evidence="1">
    <location>
        <begin position="102"/>
        <end position="123"/>
    </location>
</feature>
<protein>
    <submittedName>
        <fullName evidence="2">Membrane protein</fullName>
    </submittedName>
</protein>
<evidence type="ECO:0000256" key="1">
    <source>
        <dbReference type="SAM" id="Phobius"/>
    </source>
</evidence>
<comment type="caution">
    <text evidence="2">The sequence shown here is derived from an EMBL/GenBank/DDBJ whole genome shotgun (WGS) entry which is preliminary data.</text>
</comment>
<evidence type="ECO:0000313" key="2">
    <source>
        <dbReference type="EMBL" id="GLS28074.1"/>
    </source>
</evidence>
<feature type="transmembrane region" description="Helical" evidence="1">
    <location>
        <begin position="175"/>
        <end position="196"/>
    </location>
</feature>
<reference evidence="2 3" key="1">
    <citation type="journal article" date="2014" name="Int. J. Syst. Evol. Microbiol.">
        <title>Complete genome sequence of Corynebacterium casei LMG S-19264T (=DSM 44701T), isolated from a smear-ripened cheese.</title>
        <authorList>
            <consortium name="US DOE Joint Genome Institute (JGI-PGF)"/>
            <person name="Walter F."/>
            <person name="Albersmeier A."/>
            <person name="Kalinowski J."/>
            <person name="Ruckert C."/>
        </authorList>
    </citation>
    <scope>NUCLEOTIDE SEQUENCE [LARGE SCALE GENOMIC DNA]</scope>
    <source>
        <strain evidence="2 3">NBRC 110095</strain>
    </source>
</reference>
<dbReference type="EMBL" id="BSPD01000101">
    <property type="protein sequence ID" value="GLS28074.1"/>
    <property type="molecule type" value="Genomic_DNA"/>
</dbReference>
<evidence type="ECO:0000313" key="3">
    <source>
        <dbReference type="Proteomes" id="UP001156870"/>
    </source>
</evidence>
<organism evidence="2 3">
    <name type="scientific">Marinibactrum halimedae</name>
    <dbReference type="NCBI Taxonomy" id="1444977"/>
    <lineage>
        <taxon>Bacteria</taxon>
        <taxon>Pseudomonadati</taxon>
        <taxon>Pseudomonadota</taxon>
        <taxon>Gammaproteobacteria</taxon>
        <taxon>Cellvibrionales</taxon>
        <taxon>Cellvibrionaceae</taxon>
        <taxon>Marinibactrum</taxon>
    </lineage>
</organism>
<feature type="transmembrane region" description="Helical" evidence="1">
    <location>
        <begin position="261"/>
        <end position="282"/>
    </location>
</feature>
<dbReference type="PANTHER" id="PTHR35337">
    <property type="entry name" value="SLR1478 PROTEIN"/>
    <property type="match status" value="1"/>
</dbReference>
<keyword evidence="3" id="KW-1185">Reference proteome</keyword>
<dbReference type="Proteomes" id="UP001156870">
    <property type="component" value="Unassembled WGS sequence"/>
</dbReference>
<keyword evidence="1" id="KW-0812">Transmembrane</keyword>